<gene>
    <name evidence="4" type="ORF">C7M84_000282</name>
</gene>
<feature type="domain" description="Thrombospondin-like N-terminal" evidence="3">
    <location>
        <begin position="42"/>
        <end position="233"/>
    </location>
</feature>
<dbReference type="InterPro" id="IPR013320">
    <property type="entry name" value="ConA-like_dom_sf"/>
</dbReference>
<keyword evidence="2" id="KW-0732">Signal</keyword>
<dbReference type="SUPFAM" id="SSF49899">
    <property type="entry name" value="Concanavalin A-like lectins/glucanases"/>
    <property type="match status" value="1"/>
</dbReference>
<reference evidence="4 5" key="1">
    <citation type="submission" date="2018-04" db="EMBL/GenBank/DDBJ databases">
        <authorList>
            <person name="Zhang X."/>
            <person name="Yuan J."/>
            <person name="Li F."/>
            <person name="Xiang J."/>
        </authorList>
    </citation>
    <scope>NUCLEOTIDE SEQUENCE [LARGE SCALE GENOMIC DNA]</scope>
    <source>
        <tissue evidence="4">Muscle</tissue>
    </source>
</reference>
<reference evidence="4 5" key="2">
    <citation type="submission" date="2019-01" db="EMBL/GenBank/DDBJ databases">
        <title>The decoding of complex shrimp genome reveals the adaptation for benthos swimmer, frequently molting mechanism and breeding impact on genome.</title>
        <authorList>
            <person name="Sun Y."/>
            <person name="Gao Y."/>
            <person name="Yu Y."/>
        </authorList>
    </citation>
    <scope>NUCLEOTIDE SEQUENCE [LARGE SCALE GENOMIC DNA]</scope>
    <source>
        <tissue evidence="4">Muscle</tissue>
    </source>
</reference>
<evidence type="ECO:0000313" key="5">
    <source>
        <dbReference type="Proteomes" id="UP000283509"/>
    </source>
</evidence>
<feature type="chain" id="PRO_5018970740" evidence="2">
    <location>
        <begin position="25"/>
        <end position="257"/>
    </location>
</feature>
<dbReference type="EMBL" id="QCYY01001043">
    <property type="protein sequence ID" value="ROT80961.1"/>
    <property type="molecule type" value="Genomic_DNA"/>
</dbReference>
<feature type="signal peptide" evidence="2">
    <location>
        <begin position="1"/>
        <end position="24"/>
    </location>
</feature>
<sequence>MYSSFLATWTCALLLGLCAPLAAAWLPFFGEEIHKHLDLESHHREWDILELLSINGSQTGVSAARGPIPDTPAWRLRAVYDNIQIEPAVVPKIASTLHDEVTFYFVYKQHKKTLGSLLSINLPGRIKPWLQVISNLKTQRLNFFYHVKEDTKTHQASFELPEKVGWTWTRILVSVAQAQVRVWINCADYDKQKLAGHIDLEIPANGLIYFRQEPGLKNKLIGSIQMAKILNYSVNDRVWKCTYDAQFGPSWRPPLLG</sequence>
<accession>A0A423TWZ6</accession>
<dbReference type="Gene3D" id="2.60.120.200">
    <property type="match status" value="1"/>
</dbReference>
<dbReference type="InterPro" id="IPR048287">
    <property type="entry name" value="TSPN-like_N"/>
</dbReference>
<evidence type="ECO:0000313" key="4">
    <source>
        <dbReference type="EMBL" id="ROT80961.1"/>
    </source>
</evidence>
<comment type="caution">
    <text evidence="4">The sequence shown here is derived from an EMBL/GenBank/DDBJ whole genome shotgun (WGS) entry which is preliminary data.</text>
</comment>
<keyword evidence="1" id="KW-0677">Repeat</keyword>
<proteinExistence type="predicted"/>
<keyword evidence="5" id="KW-1185">Reference proteome</keyword>
<dbReference type="AlphaFoldDB" id="A0A423TWZ6"/>
<protein>
    <submittedName>
        <fullName evidence="4">Putative kielin/chordin-like protein</fullName>
    </submittedName>
</protein>
<dbReference type="SMART" id="SM00210">
    <property type="entry name" value="TSPN"/>
    <property type="match status" value="1"/>
</dbReference>
<evidence type="ECO:0000259" key="3">
    <source>
        <dbReference type="SMART" id="SM00210"/>
    </source>
</evidence>
<dbReference type="OrthoDB" id="6482679at2759"/>
<evidence type="ECO:0000256" key="1">
    <source>
        <dbReference type="ARBA" id="ARBA00022737"/>
    </source>
</evidence>
<evidence type="ECO:0000256" key="2">
    <source>
        <dbReference type="SAM" id="SignalP"/>
    </source>
</evidence>
<name>A0A423TWZ6_PENVA</name>
<dbReference type="Proteomes" id="UP000283509">
    <property type="component" value="Unassembled WGS sequence"/>
</dbReference>
<organism evidence="4 5">
    <name type="scientific">Penaeus vannamei</name>
    <name type="common">Whiteleg shrimp</name>
    <name type="synonym">Litopenaeus vannamei</name>
    <dbReference type="NCBI Taxonomy" id="6689"/>
    <lineage>
        <taxon>Eukaryota</taxon>
        <taxon>Metazoa</taxon>
        <taxon>Ecdysozoa</taxon>
        <taxon>Arthropoda</taxon>
        <taxon>Crustacea</taxon>
        <taxon>Multicrustacea</taxon>
        <taxon>Malacostraca</taxon>
        <taxon>Eumalacostraca</taxon>
        <taxon>Eucarida</taxon>
        <taxon>Decapoda</taxon>
        <taxon>Dendrobranchiata</taxon>
        <taxon>Penaeoidea</taxon>
        <taxon>Penaeidae</taxon>
        <taxon>Penaeus</taxon>
    </lineage>
</organism>